<dbReference type="Proteomes" id="UP000199391">
    <property type="component" value="Unassembled WGS sequence"/>
</dbReference>
<sequence>MPWTGKHLAWMVDSTDVVTTSCGLSVKIYDFSYNLGDPKTISEWAKHFRNHYCRDIEIDSLCTPMKISRKTYLETYKFPVKKAAQKGQKTGPATRAGDFAEILVSDFLTYRLNYWVPRVRYSFKTNPNSSDQGSDVVGMRLVQFGAVKDELIVYEVKAKLTGVPMNRLQDAVDHSDKDQFRLAESLNAIRQRLKWTGFTEDSDRVIRFQNPDDNPYPLRYGAAAVVTQEVFNKGKLSLTSAIKHNNRDKLDLMVIRGADMMNLVHHLYEKAADEA</sequence>
<name>A0A1I7M5C0_9BURK</name>
<dbReference type="InterPro" id="IPR014976">
    <property type="entry name" value="AbpA_HamA_C"/>
</dbReference>
<feature type="domain" description="Anti-bacteriophage protein A/HamA C-terminal" evidence="1">
    <location>
        <begin position="10"/>
        <end position="271"/>
    </location>
</feature>
<protein>
    <recommendedName>
        <fullName evidence="1">Anti-bacteriophage protein A/HamA C-terminal domain-containing protein</fullName>
    </recommendedName>
</protein>
<evidence type="ECO:0000313" key="3">
    <source>
        <dbReference type="Proteomes" id="UP000199391"/>
    </source>
</evidence>
<dbReference type="EMBL" id="FPBO01000060">
    <property type="protein sequence ID" value="SFV17144.1"/>
    <property type="molecule type" value="Genomic_DNA"/>
</dbReference>
<dbReference type="OrthoDB" id="268197at2"/>
<evidence type="ECO:0000259" key="1">
    <source>
        <dbReference type="Pfam" id="PF08878"/>
    </source>
</evidence>
<accession>A0A1I7M5C0</accession>
<gene>
    <name evidence="2" type="ORF">SAMN05216552_10608</name>
</gene>
<keyword evidence="3" id="KW-1185">Reference proteome</keyword>
<reference evidence="3" key="1">
    <citation type="submission" date="2016-10" db="EMBL/GenBank/DDBJ databases">
        <authorList>
            <person name="Varghese N."/>
            <person name="Submissions S."/>
        </authorList>
    </citation>
    <scope>NUCLEOTIDE SEQUENCE [LARGE SCALE GENOMIC DNA]</scope>
    <source>
        <strain evidence="3">CGMCC 1.11014</strain>
    </source>
</reference>
<evidence type="ECO:0000313" key="2">
    <source>
        <dbReference type="EMBL" id="SFV17144.1"/>
    </source>
</evidence>
<dbReference type="AlphaFoldDB" id="A0A1I7M5C0"/>
<dbReference type="Pfam" id="PF08878">
    <property type="entry name" value="HamA"/>
    <property type="match status" value="1"/>
</dbReference>
<organism evidence="2 3">
    <name type="scientific">Pseudoduganella namucuonensis</name>
    <dbReference type="NCBI Taxonomy" id="1035707"/>
    <lineage>
        <taxon>Bacteria</taxon>
        <taxon>Pseudomonadati</taxon>
        <taxon>Pseudomonadota</taxon>
        <taxon>Betaproteobacteria</taxon>
        <taxon>Burkholderiales</taxon>
        <taxon>Oxalobacteraceae</taxon>
        <taxon>Telluria group</taxon>
        <taxon>Pseudoduganella</taxon>
    </lineage>
</organism>
<dbReference type="STRING" id="1035707.SAMN05216552_10608"/>
<proteinExistence type="predicted"/>